<dbReference type="CDD" id="cd00408">
    <property type="entry name" value="DHDPS-like"/>
    <property type="match status" value="1"/>
</dbReference>
<dbReference type="EMBL" id="JBHRTN010000018">
    <property type="protein sequence ID" value="MFC3126447.1"/>
    <property type="molecule type" value="Genomic_DNA"/>
</dbReference>
<keyword evidence="2 3" id="KW-0456">Lyase</keyword>
<dbReference type="Proteomes" id="UP001595593">
    <property type="component" value="Unassembled WGS sequence"/>
</dbReference>
<keyword evidence="5" id="KW-1185">Reference proteome</keyword>
<evidence type="ECO:0000256" key="1">
    <source>
        <dbReference type="ARBA" id="ARBA00007592"/>
    </source>
</evidence>
<accession>A0ABV7G8C0</accession>
<gene>
    <name evidence="4" type="ORF">ACFOD4_15390</name>
</gene>
<evidence type="ECO:0000313" key="4">
    <source>
        <dbReference type="EMBL" id="MFC3126447.1"/>
    </source>
</evidence>
<dbReference type="PANTHER" id="PTHR12128:SF66">
    <property type="entry name" value="4-HYDROXY-2-OXOGLUTARATE ALDOLASE, MITOCHONDRIAL"/>
    <property type="match status" value="1"/>
</dbReference>
<sequence>MPQGTLADIQGSYIIAQTPFDDRGAVDLTSIDSLADFYVGHGANGFVVLGVSGEGGKLTPDEAQSVTARFIARAGGRPVIVGVSNPGTAQLALLAKQAMDQGAAGVMIAPPGGLRTEEDLLGYFSTVFGMIGDVPTVLQDFPGSTGVWMSVSSILKLIESHPQIQVVKEEDLPSLGKITRLREGGGRRVAILTGNNGLYLPQELGRGIDGPMAGFSHPEMLSGVWRLHSKGRVEEAHDLFDCYLPLLNYEAQGFWGVAARKEVMRRRGAIRHATMRMPGPKLGPQHMSELDLLVRRVERAVANRR</sequence>
<dbReference type="InterPro" id="IPR002220">
    <property type="entry name" value="DapA-like"/>
</dbReference>
<dbReference type="RefSeq" id="WP_379597781.1">
    <property type="nucleotide sequence ID" value="NZ_JBHRTN010000018.1"/>
</dbReference>
<dbReference type="PANTHER" id="PTHR12128">
    <property type="entry name" value="DIHYDRODIPICOLINATE SYNTHASE"/>
    <property type="match status" value="1"/>
</dbReference>
<evidence type="ECO:0000256" key="3">
    <source>
        <dbReference type="PIRNR" id="PIRNR001365"/>
    </source>
</evidence>
<dbReference type="Pfam" id="PF00701">
    <property type="entry name" value="DHDPS"/>
    <property type="match status" value="1"/>
</dbReference>
<proteinExistence type="inferred from homology"/>
<protein>
    <submittedName>
        <fullName evidence="4">Dihydrodipicolinate synthase family protein</fullName>
    </submittedName>
</protein>
<comment type="caution">
    <text evidence="4">The sequence shown here is derived from an EMBL/GenBank/DDBJ whole genome shotgun (WGS) entry which is preliminary data.</text>
</comment>
<evidence type="ECO:0000256" key="2">
    <source>
        <dbReference type="ARBA" id="ARBA00023239"/>
    </source>
</evidence>
<organism evidence="4 5">
    <name type="scientific">Teichococcus globiformis</name>
    <dbReference type="NCBI Taxonomy" id="2307229"/>
    <lineage>
        <taxon>Bacteria</taxon>
        <taxon>Pseudomonadati</taxon>
        <taxon>Pseudomonadota</taxon>
        <taxon>Alphaproteobacteria</taxon>
        <taxon>Acetobacterales</taxon>
        <taxon>Roseomonadaceae</taxon>
        <taxon>Roseomonas</taxon>
    </lineage>
</organism>
<name>A0ABV7G8C0_9PROT</name>
<dbReference type="Gene3D" id="3.20.20.70">
    <property type="entry name" value="Aldolase class I"/>
    <property type="match status" value="1"/>
</dbReference>
<comment type="similarity">
    <text evidence="1 3">Belongs to the DapA family.</text>
</comment>
<dbReference type="SMART" id="SM01130">
    <property type="entry name" value="DHDPS"/>
    <property type="match status" value="1"/>
</dbReference>
<dbReference type="PIRSF" id="PIRSF001365">
    <property type="entry name" value="DHDPS"/>
    <property type="match status" value="1"/>
</dbReference>
<dbReference type="InterPro" id="IPR013785">
    <property type="entry name" value="Aldolase_TIM"/>
</dbReference>
<dbReference type="SUPFAM" id="SSF51569">
    <property type="entry name" value="Aldolase"/>
    <property type="match status" value="1"/>
</dbReference>
<reference evidence="5" key="1">
    <citation type="journal article" date="2019" name="Int. J. Syst. Evol. Microbiol.">
        <title>The Global Catalogue of Microorganisms (GCM) 10K type strain sequencing project: providing services to taxonomists for standard genome sequencing and annotation.</title>
        <authorList>
            <consortium name="The Broad Institute Genomics Platform"/>
            <consortium name="The Broad Institute Genome Sequencing Center for Infectious Disease"/>
            <person name="Wu L."/>
            <person name="Ma J."/>
        </authorList>
    </citation>
    <scope>NUCLEOTIDE SEQUENCE [LARGE SCALE GENOMIC DNA]</scope>
    <source>
        <strain evidence="5">KCTC 52094</strain>
    </source>
</reference>
<dbReference type="PRINTS" id="PR00146">
    <property type="entry name" value="DHPICSNTHASE"/>
</dbReference>
<evidence type="ECO:0000313" key="5">
    <source>
        <dbReference type="Proteomes" id="UP001595593"/>
    </source>
</evidence>